<protein>
    <submittedName>
        <fullName evidence="2">Uncharacterized protein</fullName>
    </submittedName>
</protein>
<gene>
    <name evidence="2" type="ORF">BaRGS_00020437</name>
</gene>
<dbReference type="AlphaFoldDB" id="A0ABD0KN09"/>
<proteinExistence type="predicted"/>
<comment type="caution">
    <text evidence="2">The sequence shown here is derived from an EMBL/GenBank/DDBJ whole genome shotgun (WGS) entry which is preliminary data.</text>
</comment>
<evidence type="ECO:0000313" key="2">
    <source>
        <dbReference type="EMBL" id="KAK7488278.1"/>
    </source>
</evidence>
<keyword evidence="3" id="KW-1185">Reference proteome</keyword>
<evidence type="ECO:0000256" key="1">
    <source>
        <dbReference type="SAM" id="Phobius"/>
    </source>
</evidence>
<name>A0ABD0KN09_9CAEN</name>
<keyword evidence="1" id="KW-1133">Transmembrane helix</keyword>
<organism evidence="2 3">
    <name type="scientific">Batillaria attramentaria</name>
    <dbReference type="NCBI Taxonomy" id="370345"/>
    <lineage>
        <taxon>Eukaryota</taxon>
        <taxon>Metazoa</taxon>
        <taxon>Spiralia</taxon>
        <taxon>Lophotrochozoa</taxon>
        <taxon>Mollusca</taxon>
        <taxon>Gastropoda</taxon>
        <taxon>Caenogastropoda</taxon>
        <taxon>Sorbeoconcha</taxon>
        <taxon>Cerithioidea</taxon>
        <taxon>Batillariidae</taxon>
        <taxon>Batillaria</taxon>
    </lineage>
</organism>
<keyword evidence="1" id="KW-0472">Membrane</keyword>
<dbReference type="Proteomes" id="UP001519460">
    <property type="component" value="Unassembled WGS sequence"/>
</dbReference>
<dbReference type="EMBL" id="JACVVK020000152">
    <property type="protein sequence ID" value="KAK7488278.1"/>
    <property type="molecule type" value="Genomic_DNA"/>
</dbReference>
<sequence>MLLQIKHKLTFCLNRVIPELYQGPWKTDPASFSYALDKYQYETDCCAADSYKVYQTFVGWNKTHWNTPLKHFDGYNQGASQQNPAAARKPILLIPWTCCKFRKDKKKPKYDPGLSLKELEASLVDPSCTYRVTTTSVNLLPCSPSIQDQLKQISFVFILVVDTLLFCNIVRCMIGIYGAKAYRYQKNK</sequence>
<evidence type="ECO:0000313" key="3">
    <source>
        <dbReference type="Proteomes" id="UP001519460"/>
    </source>
</evidence>
<feature type="transmembrane region" description="Helical" evidence="1">
    <location>
        <begin position="153"/>
        <end position="179"/>
    </location>
</feature>
<accession>A0ABD0KN09</accession>
<keyword evidence="1" id="KW-0812">Transmembrane</keyword>
<reference evidence="2 3" key="1">
    <citation type="journal article" date="2023" name="Sci. Data">
        <title>Genome assembly of the Korean intertidal mud-creeper Batillaria attramentaria.</title>
        <authorList>
            <person name="Patra A.K."/>
            <person name="Ho P.T."/>
            <person name="Jun S."/>
            <person name="Lee S.J."/>
            <person name="Kim Y."/>
            <person name="Won Y.J."/>
        </authorList>
    </citation>
    <scope>NUCLEOTIDE SEQUENCE [LARGE SCALE GENOMIC DNA]</scope>
    <source>
        <strain evidence="2">Wonlab-2016</strain>
    </source>
</reference>